<protein>
    <submittedName>
        <fullName evidence="1">Uncharacterized protein</fullName>
    </submittedName>
</protein>
<reference evidence="1 2" key="1">
    <citation type="submission" date="2021-03" db="EMBL/GenBank/DDBJ databases">
        <title>Antimicrobial resistance genes in bacteria isolated from Japanese honey, and their potential for conferring macrolide and lincosamide resistance in the American foulbrood pathogen Paenibacillus larvae.</title>
        <authorList>
            <person name="Okamoto M."/>
            <person name="Kumagai M."/>
            <person name="Kanamori H."/>
            <person name="Takamatsu D."/>
        </authorList>
    </citation>
    <scope>NUCLEOTIDE SEQUENCE [LARGE SCALE GENOMIC DNA]</scope>
    <source>
        <strain evidence="1 2">J41TS12</strain>
    </source>
</reference>
<accession>A0A920CER0</accession>
<proteinExistence type="predicted"/>
<gene>
    <name evidence="1" type="ORF">J41TS12_17260</name>
</gene>
<keyword evidence="2" id="KW-1185">Reference proteome</keyword>
<dbReference type="AlphaFoldDB" id="A0A920CER0"/>
<comment type="caution">
    <text evidence="1">The sequence shown here is derived from an EMBL/GenBank/DDBJ whole genome shotgun (WGS) entry which is preliminary data.</text>
</comment>
<evidence type="ECO:0000313" key="1">
    <source>
        <dbReference type="EMBL" id="GIO36865.1"/>
    </source>
</evidence>
<dbReference type="EMBL" id="BORR01000005">
    <property type="protein sequence ID" value="GIO36865.1"/>
    <property type="molecule type" value="Genomic_DNA"/>
</dbReference>
<name>A0A920CER0_9BACL</name>
<evidence type="ECO:0000313" key="2">
    <source>
        <dbReference type="Proteomes" id="UP000681162"/>
    </source>
</evidence>
<sequence length="59" mass="6635">MYTYIDKAINDRVQLTLQLDDGSQLVGMPSWPKDRSRVNIKAHGGAAWIPLADIRHVTT</sequence>
<dbReference type="RefSeq" id="WP_212939182.1">
    <property type="nucleotide sequence ID" value="NZ_BORR01000005.1"/>
</dbReference>
<organism evidence="1 2">
    <name type="scientific">Paenibacillus antibioticophila</name>
    <dbReference type="NCBI Taxonomy" id="1274374"/>
    <lineage>
        <taxon>Bacteria</taxon>
        <taxon>Bacillati</taxon>
        <taxon>Bacillota</taxon>
        <taxon>Bacilli</taxon>
        <taxon>Bacillales</taxon>
        <taxon>Paenibacillaceae</taxon>
        <taxon>Paenibacillus</taxon>
    </lineage>
</organism>
<dbReference type="Proteomes" id="UP000681162">
    <property type="component" value="Unassembled WGS sequence"/>
</dbReference>